<protein>
    <submittedName>
        <fullName evidence="10">(rape) hypothetical protein</fullName>
    </submittedName>
</protein>
<dbReference type="InterPro" id="IPR010369">
    <property type="entry name" value="SOK"/>
</dbReference>
<evidence type="ECO:0000256" key="2">
    <source>
        <dbReference type="ARBA" id="ARBA00022473"/>
    </source>
</evidence>
<feature type="region of interest" description="Disordered" evidence="8">
    <location>
        <begin position="164"/>
        <end position="203"/>
    </location>
</feature>
<dbReference type="EMBL" id="HG994363">
    <property type="protein sequence ID" value="CAF2052063.1"/>
    <property type="molecule type" value="Genomic_DNA"/>
</dbReference>
<dbReference type="Pfam" id="PF06136">
    <property type="entry name" value="SOK"/>
    <property type="match status" value="1"/>
</dbReference>
<evidence type="ECO:0000256" key="7">
    <source>
        <dbReference type="ARBA" id="ARBA00024211"/>
    </source>
</evidence>
<dbReference type="InterPro" id="IPR036691">
    <property type="entry name" value="Endo/exonu/phosph_ase_sf"/>
</dbReference>
<evidence type="ECO:0000259" key="9">
    <source>
        <dbReference type="Pfam" id="PF06136"/>
    </source>
</evidence>
<comment type="subcellular location">
    <subcellularLocation>
        <location evidence="1">Cell membrane</location>
        <topology evidence="1">Peripheral membrane protein</topology>
        <orientation evidence="1">Cytoplasmic side</orientation>
    </subcellularLocation>
</comment>
<keyword evidence="2" id="KW-0217">Developmental protein</keyword>
<gene>
    <name evidence="10" type="ORF">DARMORV10_A09P67400.1</name>
</gene>
<dbReference type="Proteomes" id="UP001295469">
    <property type="component" value="Chromosome A09"/>
</dbReference>
<evidence type="ECO:0000256" key="8">
    <source>
        <dbReference type="SAM" id="MobiDB-lite"/>
    </source>
</evidence>
<feature type="domain" description="SOSEKI DIX-like" evidence="9">
    <location>
        <begin position="13"/>
        <end position="101"/>
    </location>
</feature>
<keyword evidence="4" id="KW-0132">Cell division</keyword>
<reference evidence="10" key="1">
    <citation type="submission" date="2021-01" db="EMBL/GenBank/DDBJ databases">
        <authorList>
            <consortium name="Genoscope - CEA"/>
            <person name="William W."/>
        </authorList>
    </citation>
    <scope>NUCLEOTIDE SEQUENCE</scope>
</reference>
<name>A0A816PT05_BRANA</name>
<organism evidence="10">
    <name type="scientific">Brassica napus</name>
    <name type="common">Rape</name>
    <dbReference type="NCBI Taxonomy" id="3708"/>
    <lineage>
        <taxon>Eukaryota</taxon>
        <taxon>Viridiplantae</taxon>
        <taxon>Streptophyta</taxon>
        <taxon>Embryophyta</taxon>
        <taxon>Tracheophyta</taxon>
        <taxon>Spermatophyta</taxon>
        <taxon>Magnoliopsida</taxon>
        <taxon>eudicotyledons</taxon>
        <taxon>Gunneridae</taxon>
        <taxon>Pentapetalae</taxon>
        <taxon>rosids</taxon>
        <taxon>malvids</taxon>
        <taxon>Brassicales</taxon>
        <taxon>Brassicaceae</taxon>
        <taxon>Brassiceae</taxon>
        <taxon>Brassica</taxon>
    </lineage>
</organism>
<dbReference type="PANTHER" id="PTHR31083">
    <property type="entry name" value="UPSTREAM OF FLC PROTEIN (DUF966)"/>
    <property type="match status" value="1"/>
</dbReference>
<dbReference type="GO" id="GO:0051258">
    <property type="term" value="P:protein polymerization"/>
    <property type="evidence" value="ECO:0007669"/>
    <property type="project" value="UniProtKB-ARBA"/>
</dbReference>
<evidence type="ECO:0000256" key="5">
    <source>
        <dbReference type="ARBA" id="ARBA00023136"/>
    </source>
</evidence>
<dbReference type="AlphaFoldDB" id="A0A816PT05"/>
<dbReference type="GO" id="GO:0051301">
    <property type="term" value="P:cell division"/>
    <property type="evidence" value="ECO:0007669"/>
    <property type="project" value="UniProtKB-KW"/>
</dbReference>
<dbReference type="Gene3D" id="3.60.10.10">
    <property type="entry name" value="Endonuclease/exonuclease/phosphatase"/>
    <property type="match status" value="1"/>
</dbReference>
<keyword evidence="6" id="KW-0131">Cell cycle</keyword>
<dbReference type="PANTHER" id="PTHR31083:SF45">
    <property type="entry name" value="PROTEIN UPSTREAM OF FLC"/>
    <property type="match status" value="1"/>
</dbReference>
<keyword evidence="5" id="KW-0472">Membrane</keyword>
<feature type="compositionally biased region" description="Basic and acidic residues" evidence="8">
    <location>
        <begin position="164"/>
        <end position="176"/>
    </location>
</feature>
<accession>A0A816PT05</accession>
<evidence type="ECO:0000256" key="4">
    <source>
        <dbReference type="ARBA" id="ARBA00022618"/>
    </source>
</evidence>
<sequence length="540" mass="60247">MESNGGAGEVRRVRLVYFLSRSGHVDQPHLLSVHHISRNGVFLRDVKRWLAGVRGDAMPDAYSWSCKRRYKNGYVWQDLSDDDLITPISDNEYVLKGSEILLKPPKEDSPHAAKKAWETRNDGILAKTIHKESPVFCSQRSTATTSTVTDEFTTNVEDVVVLKKPDREKVSGERHVSTGNGSGNDIESGRPSVSSSTSSSSSFIKSKSYSSLRASHVLRNLMKCGGMDTNDVVLVPLNKSASGAFGAAWEDERRFQYHQQQNARKSLEGAWSSIKMKETIELCKPKVASSKPTMAPLCSQCGKSFKPEKMHSHMKLCPKMKSPSARTDLMMGNNVVKPRHQRCRNIHGNPSGHSPGDVHLTACIFYHQASDFHRLGEIKNSWLSNIPISDKNLAEMEIAQMYTVSLYYASVLLSTIENLSKNCEQQARQGRMNYENPRIIDLDTLLLLTLNLIDWLHSSAPADMYVLGFQVIVPLNAGNILGAEDNGPAHKWLYFIPKTLNNRPGTSGYHTPCLALFLWKHVKNMKVSCVGRGLMGSAWE</sequence>
<proteinExistence type="inferred from homology"/>
<dbReference type="InterPro" id="IPR048351">
    <property type="entry name" value="SOK_DIX"/>
</dbReference>
<keyword evidence="3" id="KW-1003">Cell membrane</keyword>
<feature type="compositionally biased region" description="Low complexity" evidence="8">
    <location>
        <begin position="189"/>
        <end position="203"/>
    </location>
</feature>
<evidence type="ECO:0000313" key="10">
    <source>
        <dbReference type="EMBL" id="CAF2052063.1"/>
    </source>
</evidence>
<evidence type="ECO:0000256" key="6">
    <source>
        <dbReference type="ARBA" id="ARBA00023306"/>
    </source>
</evidence>
<comment type="similarity">
    <text evidence="7">Belongs to the SOSEKI family.</text>
</comment>
<evidence type="ECO:0000256" key="3">
    <source>
        <dbReference type="ARBA" id="ARBA00022475"/>
    </source>
</evidence>
<dbReference type="GO" id="GO:0005886">
    <property type="term" value="C:plasma membrane"/>
    <property type="evidence" value="ECO:0007669"/>
    <property type="project" value="UniProtKB-SubCell"/>
</dbReference>
<evidence type="ECO:0000256" key="1">
    <source>
        <dbReference type="ARBA" id="ARBA00004413"/>
    </source>
</evidence>